<proteinExistence type="predicted"/>
<protein>
    <submittedName>
        <fullName evidence="1">Uncharacterized protein</fullName>
    </submittedName>
</protein>
<comment type="caution">
    <text evidence="1">The sequence shown here is derived from an EMBL/GenBank/DDBJ whole genome shotgun (WGS) entry which is preliminary data.</text>
</comment>
<name>A0A397SN98_9GLOM</name>
<evidence type="ECO:0000313" key="2">
    <source>
        <dbReference type="Proteomes" id="UP000265703"/>
    </source>
</evidence>
<feature type="non-terminal residue" evidence="1">
    <location>
        <position position="333"/>
    </location>
</feature>
<evidence type="ECO:0000313" key="1">
    <source>
        <dbReference type="EMBL" id="RIA86389.1"/>
    </source>
</evidence>
<dbReference type="Proteomes" id="UP000265703">
    <property type="component" value="Unassembled WGS sequence"/>
</dbReference>
<gene>
    <name evidence="1" type="ORF">C1645_829353</name>
</gene>
<dbReference type="OrthoDB" id="2389543at2759"/>
<sequence>MITKLEDPEELKSPYFKIQSTLEPHNLVEASKIILQGVNDKPMLTYSYCLEVLFKNDKAFFTLCLNPVLWFDVYLRKKDLEVSVKIARTYVTNTRLTVSYENDKIVPFEVEYNETVNNLAFTLCEFGKSCKDRYNKCDSITNIDNFLEYDHSDIICKGTSKTRDGREIVCNFYILDDLVIWKRKNYCIMYRREPIRGLLFVPCPDDDEKNNFNHFDNTTLIKNQLFWQDLLEEREDLGFNSISLNYGMWETKQTRSKDKYIQNCHGYVYLNFDDVGWENLKAKVYNDSNLTSLSILFLRSMLDARNFPEQNNCLRNCLELERFRLQIVEPQLT</sequence>
<dbReference type="AlphaFoldDB" id="A0A397SN98"/>
<reference evidence="1 2" key="1">
    <citation type="submission" date="2018-06" db="EMBL/GenBank/DDBJ databases">
        <title>Comparative genomics reveals the genomic features of Rhizophagus irregularis, R. cerebriforme, R. diaphanum and Gigaspora rosea, and their symbiotic lifestyle signature.</title>
        <authorList>
            <person name="Morin E."/>
            <person name="San Clemente H."/>
            <person name="Chen E.C.H."/>
            <person name="De La Providencia I."/>
            <person name="Hainaut M."/>
            <person name="Kuo A."/>
            <person name="Kohler A."/>
            <person name="Murat C."/>
            <person name="Tang N."/>
            <person name="Roy S."/>
            <person name="Loubradou J."/>
            <person name="Henrissat B."/>
            <person name="Grigoriev I.V."/>
            <person name="Corradi N."/>
            <person name="Roux C."/>
            <person name="Martin F.M."/>
        </authorList>
    </citation>
    <scope>NUCLEOTIDE SEQUENCE [LARGE SCALE GENOMIC DNA]</scope>
    <source>
        <strain evidence="1 2">DAOM 227022</strain>
    </source>
</reference>
<accession>A0A397SN98</accession>
<organism evidence="1 2">
    <name type="scientific">Glomus cerebriforme</name>
    <dbReference type="NCBI Taxonomy" id="658196"/>
    <lineage>
        <taxon>Eukaryota</taxon>
        <taxon>Fungi</taxon>
        <taxon>Fungi incertae sedis</taxon>
        <taxon>Mucoromycota</taxon>
        <taxon>Glomeromycotina</taxon>
        <taxon>Glomeromycetes</taxon>
        <taxon>Glomerales</taxon>
        <taxon>Glomeraceae</taxon>
        <taxon>Glomus</taxon>
    </lineage>
</organism>
<dbReference type="EMBL" id="QKYT01000366">
    <property type="protein sequence ID" value="RIA86389.1"/>
    <property type="molecule type" value="Genomic_DNA"/>
</dbReference>
<keyword evidence="2" id="KW-1185">Reference proteome</keyword>